<evidence type="ECO:0000259" key="5">
    <source>
        <dbReference type="PROSITE" id="PS51698"/>
    </source>
</evidence>
<dbReference type="SMART" id="SM00504">
    <property type="entry name" value="Ubox"/>
    <property type="match status" value="1"/>
</dbReference>
<evidence type="ECO:0000256" key="3">
    <source>
        <dbReference type="ARBA" id="ARBA00022786"/>
    </source>
</evidence>
<dbReference type="InterPro" id="IPR003613">
    <property type="entry name" value="Ubox_domain"/>
</dbReference>
<feature type="compositionally biased region" description="Acidic residues" evidence="4">
    <location>
        <begin position="613"/>
        <end position="664"/>
    </location>
</feature>
<dbReference type="OrthoDB" id="535898at2759"/>
<evidence type="ECO:0000313" key="7">
    <source>
        <dbReference type="Proteomes" id="UP000075714"/>
    </source>
</evidence>
<name>A0A150G3S6_GONPE</name>
<dbReference type="SUPFAM" id="SSF48371">
    <property type="entry name" value="ARM repeat"/>
    <property type="match status" value="1"/>
</dbReference>
<dbReference type="AlphaFoldDB" id="A0A150G3S6"/>
<sequence length="664" mass="69650">MAARPRAGLNAEAPTWRAVDAAAPPLPRSPSTADGAGPDTAPADQVRERGFGDAGGQPAAEGAVEREAEAEAAAGGAEGDGGWVDAAEAATDDEGGVSWRHLLEEEDELEVPDEFKDPISLNVMLDPVVLCATGQVYEYSTLRNWFRTGNRLCPKTNIEVLDVQVVRLPWLKARIHEWLRQHGKEPPPPPDPVERLARLHPSVAGWVAAVRGGSGEARSSALADLYELLRQWEAATVDAAAVTLVETAGQQALQGQSQQQAEAAGQGQQQGGSGGGAEEGGEAGAGGGGAGRPPGFSAAMERLHSYVRGSVMDEAVWLLRYGNPYLQGVAASILAYCDTPSEVTWLAAVAAVPAVSLAMSSNRYTSQAATRLLYNLARGGPVARRALVGAGAVTALISVLATDRREYGYCRDRAAATLALLLREPDGRALLLRYGLPHLVAIVSGGGPGGADRWEQRDAATVLLKLGLSLDELRGLGLTPELLFRYWCCSRAWLEGRVDDPAAGYTPAEKQARQAVAQLAAGTLTAAALAGFIAEQDADLELGANLLDADQDDPWDTRAHPTEEAAAAWQAVEAAAAAHLAASAQSSLAERQAAEEQRRRESVAAAAAAAAEAADDADEGPEELGHEEEEEEEEDGEGEQEEEEVVDEGEGDEEDVGEGEDGEG</sequence>
<feature type="region of interest" description="Disordered" evidence="4">
    <location>
        <begin position="588"/>
        <end position="664"/>
    </location>
</feature>
<dbReference type="SUPFAM" id="SSF57850">
    <property type="entry name" value="RING/U-box"/>
    <property type="match status" value="1"/>
</dbReference>
<dbReference type="PANTHER" id="PTHR23315:SF7">
    <property type="entry name" value="U-BOX DOMAIN-CONTAINING PROTEIN 4"/>
    <property type="match status" value="1"/>
</dbReference>
<feature type="compositionally biased region" description="Low complexity" evidence="4">
    <location>
        <begin position="256"/>
        <end position="267"/>
    </location>
</feature>
<proteinExistence type="predicted"/>
<feature type="region of interest" description="Disordered" evidence="4">
    <location>
        <begin position="256"/>
        <end position="294"/>
    </location>
</feature>
<reference evidence="7" key="1">
    <citation type="journal article" date="2016" name="Nat. Commun.">
        <title>The Gonium pectorale genome demonstrates co-option of cell cycle regulation during the evolution of multicellularity.</title>
        <authorList>
            <person name="Hanschen E.R."/>
            <person name="Marriage T.N."/>
            <person name="Ferris P.J."/>
            <person name="Hamaji T."/>
            <person name="Toyoda A."/>
            <person name="Fujiyama A."/>
            <person name="Neme R."/>
            <person name="Noguchi H."/>
            <person name="Minakuchi Y."/>
            <person name="Suzuki M."/>
            <person name="Kawai-Toyooka H."/>
            <person name="Smith D.R."/>
            <person name="Sparks H."/>
            <person name="Anderson J."/>
            <person name="Bakaric R."/>
            <person name="Luria V."/>
            <person name="Karger A."/>
            <person name="Kirschner M.W."/>
            <person name="Durand P.M."/>
            <person name="Michod R.E."/>
            <person name="Nozaki H."/>
            <person name="Olson B.J."/>
        </authorList>
    </citation>
    <scope>NUCLEOTIDE SEQUENCE [LARGE SCALE GENOMIC DNA]</scope>
    <source>
        <strain evidence="7">NIES-2863</strain>
    </source>
</reference>
<feature type="compositionally biased region" description="Low complexity" evidence="4">
    <location>
        <begin position="32"/>
        <end position="44"/>
    </location>
</feature>
<accession>A0A150G3S6</accession>
<dbReference type="PROSITE" id="PS51698">
    <property type="entry name" value="U_BOX"/>
    <property type="match status" value="1"/>
</dbReference>
<dbReference type="GO" id="GO:0061630">
    <property type="term" value="F:ubiquitin protein ligase activity"/>
    <property type="evidence" value="ECO:0007669"/>
    <property type="project" value="UniProtKB-EC"/>
</dbReference>
<keyword evidence="7" id="KW-1185">Reference proteome</keyword>
<protein>
    <recommendedName>
        <fullName evidence="2">RING-type E3 ubiquitin transferase</fullName>
        <ecNumber evidence="2">2.3.2.27</ecNumber>
    </recommendedName>
</protein>
<dbReference type="Gene3D" id="3.30.40.10">
    <property type="entry name" value="Zinc/RING finger domain, C3HC4 (zinc finger)"/>
    <property type="match status" value="1"/>
</dbReference>
<feature type="compositionally biased region" description="Gly residues" evidence="4">
    <location>
        <begin position="268"/>
        <end position="292"/>
    </location>
</feature>
<dbReference type="Pfam" id="PF04564">
    <property type="entry name" value="U-box"/>
    <property type="match status" value="1"/>
</dbReference>
<dbReference type="EMBL" id="LSYV01000068">
    <property type="protein sequence ID" value="KXZ44471.1"/>
    <property type="molecule type" value="Genomic_DNA"/>
</dbReference>
<dbReference type="PANTHER" id="PTHR23315">
    <property type="entry name" value="U BOX DOMAIN-CONTAINING"/>
    <property type="match status" value="1"/>
</dbReference>
<comment type="catalytic activity">
    <reaction evidence="1">
        <text>S-ubiquitinyl-[E2 ubiquitin-conjugating enzyme]-L-cysteine + [acceptor protein]-L-lysine = [E2 ubiquitin-conjugating enzyme]-L-cysteine + N(6)-ubiquitinyl-[acceptor protein]-L-lysine.</text>
        <dbReference type="EC" id="2.3.2.27"/>
    </reaction>
</comment>
<feature type="domain" description="U-box" evidence="5">
    <location>
        <begin position="110"/>
        <end position="185"/>
    </location>
</feature>
<keyword evidence="3" id="KW-0833">Ubl conjugation pathway</keyword>
<feature type="compositionally biased region" description="Basic and acidic residues" evidence="4">
    <location>
        <begin position="592"/>
        <end position="602"/>
    </location>
</feature>
<organism evidence="6 7">
    <name type="scientific">Gonium pectorale</name>
    <name type="common">Green alga</name>
    <dbReference type="NCBI Taxonomy" id="33097"/>
    <lineage>
        <taxon>Eukaryota</taxon>
        <taxon>Viridiplantae</taxon>
        <taxon>Chlorophyta</taxon>
        <taxon>core chlorophytes</taxon>
        <taxon>Chlorophyceae</taxon>
        <taxon>CS clade</taxon>
        <taxon>Chlamydomonadales</taxon>
        <taxon>Volvocaceae</taxon>
        <taxon>Gonium</taxon>
    </lineage>
</organism>
<dbReference type="InterPro" id="IPR016024">
    <property type="entry name" value="ARM-type_fold"/>
</dbReference>
<evidence type="ECO:0000256" key="2">
    <source>
        <dbReference type="ARBA" id="ARBA00012483"/>
    </source>
</evidence>
<evidence type="ECO:0000256" key="1">
    <source>
        <dbReference type="ARBA" id="ARBA00000900"/>
    </source>
</evidence>
<dbReference type="UniPathway" id="UPA00143"/>
<feature type="region of interest" description="Disordered" evidence="4">
    <location>
        <begin position="1"/>
        <end position="83"/>
    </location>
</feature>
<dbReference type="EC" id="2.3.2.27" evidence="2"/>
<comment type="caution">
    <text evidence="6">The sequence shown here is derived from an EMBL/GenBank/DDBJ whole genome shotgun (WGS) entry which is preliminary data.</text>
</comment>
<dbReference type="GO" id="GO:0016567">
    <property type="term" value="P:protein ubiquitination"/>
    <property type="evidence" value="ECO:0007669"/>
    <property type="project" value="UniProtKB-UniPathway"/>
</dbReference>
<gene>
    <name evidence="6" type="ORF">GPECTOR_67g311</name>
</gene>
<dbReference type="Gene3D" id="1.25.10.10">
    <property type="entry name" value="Leucine-rich Repeat Variant"/>
    <property type="match status" value="1"/>
</dbReference>
<feature type="compositionally biased region" description="Low complexity" evidence="4">
    <location>
        <begin position="603"/>
        <end position="612"/>
    </location>
</feature>
<dbReference type="InterPro" id="IPR013083">
    <property type="entry name" value="Znf_RING/FYVE/PHD"/>
</dbReference>
<dbReference type="Proteomes" id="UP000075714">
    <property type="component" value="Unassembled WGS sequence"/>
</dbReference>
<evidence type="ECO:0000313" key="6">
    <source>
        <dbReference type="EMBL" id="KXZ44471.1"/>
    </source>
</evidence>
<dbReference type="InterPro" id="IPR011989">
    <property type="entry name" value="ARM-like"/>
</dbReference>
<evidence type="ECO:0000256" key="4">
    <source>
        <dbReference type="SAM" id="MobiDB-lite"/>
    </source>
</evidence>